<dbReference type="PANTHER" id="PTHR33202">
    <property type="entry name" value="ZINC UPTAKE REGULATION PROTEIN"/>
    <property type="match status" value="1"/>
</dbReference>
<dbReference type="InterPro" id="IPR043135">
    <property type="entry name" value="Fur_C"/>
</dbReference>
<dbReference type="GO" id="GO:0005829">
    <property type="term" value="C:cytosol"/>
    <property type="evidence" value="ECO:0007669"/>
    <property type="project" value="TreeGrafter"/>
</dbReference>
<dbReference type="SUPFAM" id="SSF46785">
    <property type="entry name" value="Winged helix' DNA-binding domain"/>
    <property type="match status" value="1"/>
</dbReference>
<dbReference type="AlphaFoldDB" id="A0A6N6JH32"/>
<dbReference type="InterPro" id="IPR036388">
    <property type="entry name" value="WH-like_DNA-bd_sf"/>
</dbReference>
<accession>A0A6N6JH32</accession>
<dbReference type="Proteomes" id="UP000436822">
    <property type="component" value="Unassembled WGS sequence"/>
</dbReference>
<dbReference type="InterPro" id="IPR036390">
    <property type="entry name" value="WH_DNA-bd_sf"/>
</dbReference>
<dbReference type="Pfam" id="PF01475">
    <property type="entry name" value="FUR"/>
    <property type="match status" value="1"/>
</dbReference>
<proteinExistence type="inferred from homology"/>
<dbReference type="GO" id="GO:0003700">
    <property type="term" value="F:DNA-binding transcription factor activity"/>
    <property type="evidence" value="ECO:0007669"/>
    <property type="project" value="InterPro"/>
</dbReference>
<dbReference type="GO" id="GO:0000976">
    <property type="term" value="F:transcription cis-regulatory region binding"/>
    <property type="evidence" value="ECO:0007669"/>
    <property type="project" value="TreeGrafter"/>
</dbReference>
<comment type="cofactor">
    <cofactor evidence="7">
        <name>Zn(2+)</name>
        <dbReference type="ChEBI" id="CHEBI:29105"/>
    </cofactor>
    <text evidence="7">Binds 1 zinc ion per subunit.</text>
</comment>
<feature type="binding site" evidence="7">
    <location>
        <position position="96"/>
    </location>
    <ligand>
        <name>Zn(2+)</name>
        <dbReference type="ChEBI" id="CHEBI:29105"/>
    </ligand>
</feature>
<keyword evidence="3 7" id="KW-0862">Zinc</keyword>
<evidence type="ECO:0000256" key="6">
    <source>
        <dbReference type="ARBA" id="ARBA00023163"/>
    </source>
</evidence>
<name>A0A6N6JH32_9RHOB</name>
<evidence type="ECO:0000256" key="4">
    <source>
        <dbReference type="ARBA" id="ARBA00023015"/>
    </source>
</evidence>
<reference evidence="8 9" key="1">
    <citation type="submission" date="2019-12" db="EMBL/GenBank/DDBJ databases">
        <title>Litoreibacter badius sp. nov., a novel bacteriochlorophyll a-containing bacterium in the genus Litoreibacter.</title>
        <authorList>
            <person name="Kanamuro M."/>
            <person name="Takabe Y."/>
            <person name="Mori K."/>
            <person name="Takaichi S."/>
            <person name="Hanada S."/>
        </authorList>
    </citation>
    <scope>NUCLEOTIDE SEQUENCE [LARGE SCALE GENOMIC DNA]</scope>
    <source>
        <strain evidence="8 9">K6</strain>
    </source>
</reference>
<keyword evidence="6" id="KW-0804">Transcription</keyword>
<comment type="caution">
    <text evidence="8">The sequence shown here is derived from an EMBL/GenBank/DDBJ whole genome shotgun (WGS) entry which is preliminary data.</text>
</comment>
<evidence type="ECO:0000256" key="1">
    <source>
        <dbReference type="ARBA" id="ARBA00007957"/>
    </source>
</evidence>
<feature type="binding site" evidence="7">
    <location>
        <position position="93"/>
    </location>
    <ligand>
        <name>Zn(2+)</name>
        <dbReference type="ChEBI" id="CHEBI:29105"/>
    </ligand>
</feature>
<evidence type="ECO:0000313" key="9">
    <source>
        <dbReference type="Proteomes" id="UP000436822"/>
    </source>
</evidence>
<dbReference type="GO" id="GO:0005524">
    <property type="term" value="F:ATP binding"/>
    <property type="evidence" value="ECO:0007669"/>
    <property type="project" value="UniProtKB-KW"/>
</dbReference>
<keyword evidence="5" id="KW-0238">DNA-binding</keyword>
<dbReference type="GO" id="GO:1900376">
    <property type="term" value="P:regulation of secondary metabolite biosynthetic process"/>
    <property type="evidence" value="ECO:0007669"/>
    <property type="project" value="TreeGrafter"/>
</dbReference>
<feature type="binding site" evidence="7">
    <location>
        <position position="136"/>
    </location>
    <ligand>
        <name>Zn(2+)</name>
        <dbReference type="ChEBI" id="CHEBI:29105"/>
    </ligand>
</feature>
<evidence type="ECO:0000313" key="8">
    <source>
        <dbReference type="EMBL" id="GFE64699.1"/>
    </source>
</evidence>
<comment type="similarity">
    <text evidence="1">Belongs to the Fur family.</text>
</comment>
<protein>
    <submittedName>
        <fullName evidence="8">ABC transporter ATP-binding protein</fullName>
    </submittedName>
</protein>
<evidence type="ECO:0000256" key="7">
    <source>
        <dbReference type="PIRSR" id="PIRSR602481-1"/>
    </source>
</evidence>
<evidence type="ECO:0000256" key="2">
    <source>
        <dbReference type="ARBA" id="ARBA00022491"/>
    </source>
</evidence>
<dbReference type="Gene3D" id="3.30.1490.190">
    <property type="match status" value="1"/>
</dbReference>
<dbReference type="Gene3D" id="1.10.10.10">
    <property type="entry name" value="Winged helix-like DNA-binding domain superfamily/Winged helix DNA-binding domain"/>
    <property type="match status" value="1"/>
</dbReference>
<sequence length="145" mass="15963">MARVEKHCAEKSLRLTKSRRRVLELLLSEHKALGAYDILAQLAAEGWNAQPPVAYRALDFLVKNGFAHKLERVNAYVACINPDADHLPSFMICRDCDAVAEARSPAHARAFKAAAEAAGFEIEKTVLEAQGLCPSCQSAENETQR</sequence>
<evidence type="ECO:0000256" key="3">
    <source>
        <dbReference type="ARBA" id="ARBA00022833"/>
    </source>
</evidence>
<gene>
    <name evidence="8" type="primary">zur</name>
    <name evidence="8" type="ORF">KIN_17730</name>
</gene>
<organism evidence="8 9">
    <name type="scientific">Litoreibacter roseus</name>
    <dbReference type="NCBI Taxonomy" id="2601869"/>
    <lineage>
        <taxon>Bacteria</taxon>
        <taxon>Pseudomonadati</taxon>
        <taxon>Pseudomonadota</taxon>
        <taxon>Alphaproteobacteria</taxon>
        <taxon>Rhodobacterales</taxon>
        <taxon>Roseobacteraceae</taxon>
        <taxon>Litoreibacter</taxon>
    </lineage>
</organism>
<keyword evidence="8" id="KW-0547">Nucleotide-binding</keyword>
<dbReference type="GO" id="GO:0008270">
    <property type="term" value="F:zinc ion binding"/>
    <property type="evidence" value="ECO:0007669"/>
    <property type="project" value="TreeGrafter"/>
</dbReference>
<keyword evidence="2" id="KW-0678">Repressor</keyword>
<keyword evidence="9" id="KW-1185">Reference proteome</keyword>
<keyword evidence="8" id="KW-0067">ATP-binding</keyword>
<keyword evidence="7" id="KW-0479">Metal-binding</keyword>
<dbReference type="InterPro" id="IPR002481">
    <property type="entry name" value="FUR"/>
</dbReference>
<evidence type="ECO:0000256" key="5">
    <source>
        <dbReference type="ARBA" id="ARBA00023125"/>
    </source>
</evidence>
<keyword evidence="4" id="KW-0805">Transcription regulation</keyword>
<feature type="binding site" evidence="7">
    <location>
        <position position="133"/>
    </location>
    <ligand>
        <name>Zn(2+)</name>
        <dbReference type="ChEBI" id="CHEBI:29105"/>
    </ligand>
</feature>
<dbReference type="GO" id="GO:0045892">
    <property type="term" value="P:negative regulation of DNA-templated transcription"/>
    <property type="evidence" value="ECO:0007669"/>
    <property type="project" value="TreeGrafter"/>
</dbReference>
<dbReference type="EMBL" id="BLJE01000002">
    <property type="protein sequence ID" value="GFE64699.1"/>
    <property type="molecule type" value="Genomic_DNA"/>
</dbReference>
<dbReference type="PANTHER" id="PTHR33202:SF6">
    <property type="entry name" value="ZINC UPTAKE REGULATION PROTEIN"/>
    <property type="match status" value="1"/>
</dbReference>